<feature type="compositionally biased region" description="Basic and acidic residues" evidence="1">
    <location>
        <begin position="47"/>
        <end position="63"/>
    </location>
</feature>
<comment type="caution">
    <text evidence="2">The sequence shown here is derived from an EMBL/GenBank/DDBJ whole genome shotgun (WGS) entry which is preliminary data.</text>
</comment>
<keyword evidence="3" id="KW-1185">Reference proteome</keyword>
<reference evidence="2" key="1">
    <citation type="journal article" date="2022" name="Proc. Natl. Acad. Sci. U.S.A.">
        <title>Life cycle and functional genomics of the unicellular red alga Galdieria for elucidating algal and plant evolution and industrial use.</title>
        <authorList>
            <person name="Hirooka S."/>
            <person name="Itabashi T."/>
            <person name="Ichinose T.M."/>
            <person name="Onuma R."/>
            <person name="Fujiwara T."/>
            <person name="Yamashita S."/>
            <person name="Jong L.W."/>
            <person name="Tomita R."/>
            <person name="Iwane A.H."/>
            <person name="Miyagishima S.Y."/>
        </authorList>
    </citation>
    <scope>NUCLEOTIDE SEQUENCE</scope>
    <source>
        <strain evidence="2">NBRC 102759</strain>
    </source>
</reference>
<feature type="compositionally biased region" description="Polar residues" evidence="1">
    <location>
        <begin position="186"/>
        <end position="197"/>
    </location>
</feature>
<reference evidence="2" key="2">
    <citation type="submission" date="2022-01" db="EMBL/GenBank/DDBJ databases">
        <authorList>
            <person name="Hirooka S."/>
            <person name="Miyagishima S.Y."/>
        </authorList>
    </citation>
    <scope>NUCLEOTIDE SEQUENCE</scope>
    <source>
        <strain evidence="2">NBRC 102759</strain>
    </source>
</reference>
<sequence length="368" mass="41495">MQSKRLYSPSNELHEEDKNPFLFEPFLHDYDLDNFHGLTFTQEEYPTDNRETLRQPSMKKRESSFFQQPNETTSSIHSSLYFDSMIGTTNFQCYDIESGQIDWRTNSILGPEEGWSPYDQGLVDTSLLPCTGNDIFRECPHMEKAEEDPGGKTSESEPSWDSLETKTTPEKQRKSSEARQGIGGVEQSSSDGGNQQYPAFPSGRLDVMEKRACQDSNFPQRAIRPSPLTISSTISAPGQGVEDKLVEHGTVTLPSSSSRDYSFQSWVLSPRHKQHTLSGSPVRISPTTLPSVTPRDETDMLLPNESSSLEGYCPCCGNVMENFQHDQRLKRLEVEYQNLFCKVSKLQNSLLSILKKTSLPSETPIKPD</sequence>
<evidence type="ECO:0000256" key="1">
    <source>
        <dbReference type="SAM" id="MobiDB-lite"/>
    </source>
</evidence>
<accession>A0A9C7PRE7</accession>
<gene>
    <name evidence="2" type="ORF">GpartN1_g1059.t1</name>
</gene>
<dbReference type="EMBL" id="BQMJ01000007">
    <property type="protein sequence ID" value="GJQ09268.1"/>
    <property type="molecule type" value="Genomic_DNA"/>
</dbReference>
<organism evidence="2 3">
    <name type="scientific">Galdieria partita</name>
    <dbReference type="NCBI Taxonomy" id="83374"/>
    <lineage>
        <taxon>Eukaryota</taxon>
        <taxon>Rhodophyta</taxon>
        <taxon>Bangiophyceae</taxon>
        <taxon>Galdieriales</taxon>
        <taxon>Galdieriaceae</taxon>
        <taxon>Galdieria</taxon>
    </lineage>
</organism>
<protein>
    <submittedName>
        <fullName evidence="2">Uncharacterized protein</fullName>
    </submittedName>
</protein>
<dbReference type="AlphaFoldDB" id="A0A9C7PRE7"/>
<proteinExistence type="predicted"/>
<evidence type="ECO:0000313" key="3">
    <source>
        <dbReference type="Proteomes" id="UP001061958"/>
    </source>
</evidence>
<name>A0A9C7PRE7_9RHOD</name>
<feature type="region of interest" description="Disordered" evidence="1">
    <location>
        <begin position="46"/>
        <end position="70"/>
    </location>
</feature>
<evidence type="ECO:0000313" key="2">
    <source>
        <dbReference type="EMBL" id="GJQ09268.1"/>
    </source>
</evidence>
<feature type="region of interest" description="Disordered" evidence="1">
    <location>
        <begin position="142"/>
        <end position="201"/>
    </location>
</feature>
<dbReference type="OrthoDB" id="10352814at2759"/>
<feature type="compositionally biased region" description="Basic and acidic residues" evidence="1">
    <location>
        <begin position="163"/>
        <end position="177"/>
    </location>
</feature>
<dbReference type="Proteomes" id="UP001061958">
    <property type="component" value="Unassembled WGS sequence"/>
</dbReference>
<feature type="region of interest" description="Disordered" evidence="1">
    <location>
        <begin position="276"/>
        <end position="297"/>
    </location>
</feature>